<comment type="similarity">
    <text evidence="2">Belongs to the DoxX family.</text>
</comment>
<keyword evidence="5 7" id="KW-1133">Transmembrane helix</keyword>
<keyword evidence="3" id="KW-1003">Cell membrane</keyword>
<reference evidence="8 9" key="1">
    <citation type="submission" date="2018-10" db="EMBL/GenBank/DDBJ databases">
        <title>Sequencing the genomes of 1000 actinobacteria strains.</title>
        <authorList>
            <person name="Klenk H.-P."/>
        </authorList>
    </citation>
    <scope>NUCLEOTIDE SEQUENCE [LARGE SCALE GENOMIC DNA]</scope>
    <source>
        <strain evidence="8 9">DSM 17894</strain>
    </source>
</reference>
<keyword evidence="9" id="KW-1185">Reference proteome</keyword>
<dbReference type="PANTHER" id="PTHR33452:SF1">
    <property type="entry name" value="INNER MEMBRANE PROTEIN YPHA-RELATED"/>
    <property type="match status" value="1"/>
</dbReference>
<keyword evidence="4 7" id="KW-0812">Transmembrane</keyword>
<evidence type="ECO:0000256" key="2">
    <source>
        <dbReference type="ARBA" id="ARBA00006679"/>
    </source>
</evidence>
<evidence type="ECO:0000256" key="6">
    <source>
        <dbReference type="ARBA" id="ARBA00023136"/>
    </source>
</evidence>
<keyword evidence="6 7" id="KW-0472">Membrane</keyword>
<name>A0A495IEH8_9MICO</name>
<evidence type="ECO:0000256" key="5">
    <source>
        <dbReference type="ARBA" id="ARBA00022989"/>
    </source>
</evidence>
<accession>A0A495IEH8</accession>
<evidence type="ECO:0000256" key="4">
    <source>
        <dbReference type="ARBA" id="ARBA00022692"/>
    </source>
</evidence>
<dbReference type="PANTHER" id="PTHR33452">
    <property type="entry name" value="OXIDOREDUCTASE CATD-RELATED"/>
    <property type="match status" value="1"/>
</dbReference>
<dbReference type="Proteomes" id="UP000280008">
    <property type="component" value="Unassembled WGS sequence"/>
</dbReference>
<proteinExistence type="inferred from homology"/>
<protein>
    <submittedName>
        <fullName evidence="8">Putative oxidoreductase</fullName>
    </submittedName>
</protein>
<feature type="transmembrane region" description="Helical" evidence="7">
    <location>
        <begin position="103"/>
        <end position="122"/>
    </location>
</feature>
<dbReference type="EMBL" id="RBKS01000001">
    <property type="protein sequence ID" value="RKR74397.1"/>
    <property type="molecule type" value="Genomic_DNA"/>
</dbReference>
<evidence type="ECO:0000313" key="9">
    <source>
        <dbReference type="Proteomes" id="UP000280008"/>
    </source>
</evidence>
<evidence type="ECO:0000313" key="8">
    <source>
        <dbReference type="EMBL" id="RKR74397.1"/>
    </source>
</evidence>
<dbReference type="Pfam" id="PF07681">
    <property type="entry name" value="DoxX"/>
    <property type="match status" value="1"/>
</dbReference>
<organism evidence="8 9">
    <name type="scientific">Frondihabitans australicus</name>
    <dbReference type="NCBI Taxonomy" id="386892"/>
    <lineage>
        <taxon>Bacteria</taxon>
        <taxon>Bacillati</taxon>
        <taxon>Actinomycetota</taxon>
        <taxon>Actinomycetes</taxon>
        <taxon>Micrococcales</taxon>
        <taxon>Microbacteriaceae</taxon>
        <taxon>Frondihabitans</taxon>
    </lineage>
</organism>
<dbReference type="GO" id="GO:0005886">
    <property type="term" value="C:plasma membrane"/>
    <property type="evidence" value="ECO:0007669"/>
    <property type="project" value="UniProtKB-SubCell"/>
</dbReference>
<evidence type="ECO:0000256" key="1">
    <source>
        <dbReference type="ARBA" id="ARBA00004651"/>
    </source>
</evidence>
<comment type="subcellular location">
    <subcellularLocation>
        <location evidence="1">Cell membrane</location>
        <topology evidence="1">Multi-pass membrane protein</topology>
    </subcellularLocation>
</comment>
<gene>
    <name evidence="8" type="ORF">C8E83_1509</name>
</gene>
<dbReference type="RefSeq" id="WP_121369145.1">
    <property type="nucleotide sequence ID" value="NZ_RBKS01000001.1"/>
</dbReference>
<evidence type="ECO:0000256" key="3">
    <source>
        <dbReference type="ARBA" id="ARBA00022475"/>
    </source>
</evidence>
<dbReference type="AlphaFoldDB" id="A0A495IEH8"/>
<dbReference type="InterPro" id="IPR032808">
    <property type="entry name" value="DoxX"/>
</dbReference>
<feature type="transmembrane region" description="Helical" evidence="7">
    <location>
        <begin position="134"/>
        <end position="154"/>
    </location>
</feature>
<comment type="caution">
    <text evidence="8">The sequence shown here is derived from an EMBL/GenBank/DDBJ whole genome shotgun (WGS) entry which is preliminary data.</text>
</comment>
<evidence type="ECO:0000256" key="7">
    <source>
        <dbReference type="SAM" id="Phobius"/>
    </source>
</evidence>
<dbReference type="InterPro" id="IPR051907">
    <property type="entry name" value="DoxX-like_oxidoreductase"/>
</dbReference>
<feature type="transmembrane region" description="Helical" evidence="7">
    <location>
        <begin position="61"/>
        <end position="82"/>
    </location>
</feature>
<dbReference type="OrthoDB" id="346004at2"/>
<sequence>MGLGTTLLRITVGGLFVGHGLQKLTGAFDGPGLAGVEGMMKSLDMHPARRNALLASATETFGGAALVLGAGTPLAAAGLIGSMSTAIRKVHGPKGVWNSGGGYEYNAVLIAALAALAAGPGKASFDAITGHKKWGVGGTLFALGVGFASSAAVIEYGRRSAPLESA</sequence>